<dbReference type="Proteomes" id="UP001381693">
    <property type="component" value="Unassembled WGS sequence"/>
</dbReference>
<dbReference type="InterPro" id="IPR036236">
    <property type="entry name" value="Znf_C2H2_sf"/>
</dbReference>
<dbReference type="AlphaFoldDB" id="A0AAN8ZTI1"/>
<dbReference type="EMBL" id="JAXCGZ010022753">
    <property type="protein sequence ID" value="KAK7025295.1"/>
    <property type="molecule type" value="Genomic_DNA"/>
</dbReference>
<dbReference type="SMART" id="SM00451">
    <property type="entry name" value="ZnF_U1"/>
    <property type="match status" value="3"/>
</dbReference>
<gene>
    <name evidence="3" type="ORF">SK128_028310</name>
</gene>
<proteinExistence type="predicted"/>
<dbReference type="PANTHER" id="PTHR46786:SF1">
    <property type="entry name" value="ZINC FINGER MATRIN-TYPE PROTEIN 3"/>
    <property type="match status" value="1"/>
</dbReference>
<evidence type="ECO:0000313" key="4">
    <source>
        <dbReference type="Proteomes" id="UP001381693"/>
    </source>
</evidence>
<evidence type="ECO:0000256" key="1">
    <source>
        <dbReference type="SAM" id="MobiDB-lite"/>
    </source>
</evidence>
<dbReference type="GO" id="GO:0003676">
    <property type="term" value="F:nucleic acid binding"/>
    <property type="evidence" value="ECO:0007669"/>
    <property type="project" value="InterPro"/>
</dbReference>
<feature type="domain" description="C2H2-type" evidence="2">
    <location>
        <begin position="247"/>
        <end position="269"/>
    </location>
</feature>
<dbReference type="Pfam" id="PF12874">
    <property type="entry name" value="zf-met"/>
    <property type="match status" value="3"/>
</dbReference>
<accession>A0AAN8ZTI1</accession>
<feature type="compositionally biased region" description="Pro residues" evidence="1">
    <location>
        <begin position="58"/>
        <end position="69"/>
    </location>
</feature>
<dbReference type="PROSITE" id="PS00028">
    <property type="entry name" value="ZINC_FINGER_C2H2_1"/>
    <property type="match status" value="1"/>
</dbReference>
<evidence type="ECO:0000313" key="3">
    <source>
        <dbReference type="EMBL" id="KAK7025295.1"/>
    </source>
</evidence>
<dbReference type="InterPro" id="IPR003604">
    <property type="entry name" value="Matrin/U1-like-C_Znf_C2H2"/>
</dbReference>
<dbReference type="InterPro" id="IPR052644">
    <property type="entry name" value="ZMAT3"/>
</dbReference>
<protein>
    <recommendedName>
        <fullName evidence="2">C2H2-type domain-containing protein</fullName>
    </recommendedName>
</protein>
<feature type="region of interest" description="Disordered" evidence="1">
    <location>
        <begin position="350"/>
        <end position="375"/>
    </location>
</feature>
<organism evidence="3 4">
    <name type="scientific">Halocaridina rubra</name>
    <name type="common">Hawaiian red shrimp</name>
    <dbReference type="NCBI Taxonomy" id="373956"/>
    <lineage>
        <taxon>Eukaryota</taxon>
        <taxon>Metazoa</taxon>
        <taxon>Ecdysozoa</taxon>
        <taxon>Arthropoda</taxon>
        <taxon>Crustacea</taxon>
        <taxon>Multicrustacea</taxon>
        <taxon>Malacostraca</taxon>
        <taxon>Eumalacostraca</taxon>
        <taxon>Eucarida</taxon>
        <taxon>Decapoda</taxon>
        <taxon>Pleocyemata</taxon>
        <taxon>Caridea</taxon>
        <taxon>Atyoidea</taxon>
        <taxon>Atyidae</taxon>
        <taxon>Halocaridina</taxon>
    </lineage>
</organism>
<comment type="caution">
    <text evidence="3">The sequence shown here is derived from an EMBL/GenBank/DDBJ whole genome shotgun (WGS) entry which is preliminary data.</text>
</comment>
<dbReference type="SMART" id="SM00355">
    <property type="entry name" value="ZnF_C2H2"/>
    <property type="match status" value="3"/>
</dbReference>
<reference evidence="3 4" key="1">
    <citation type="submission" date="2023-11" db="EMBL/GenBank/DDBJ databases">
        <title>Halocaridina rubra genome assembly.</title>
        <authorList>
            <person name="Smith C."/>
        </authorList>
    </citation>
    <scope>NUCLEOTIDE SEQUENCE [LARGE SCALE GENOMIC DNA]</scope>
    <source>
        <strain evidence="3">EP-1</strain>
        <tissue evidence="3">Whole</tissue>
    </source>
</reference>
<dbReference type="GO" id="GO:0008270">
    <property type="term" value="F:zinc ion binding"/>
    <property type="evidence" value="ECO:0007669"/>
    <property type="project" value="InterPro"/>
</dbReference>
<sequence>MYNPGQSSYGGYGDYWGGYGRPPVPPPMPPVPPSNHSPYHPLSAPMPYRQIRTLPHTFRPPPPPPPPPDRLQNSEENDQSVYQDPELTPRVSYSDEEDIHSDHSESGPSNIPSEPLIGTPLVPRGKETQSSSYGRPSKRPRNKEKDTSATPSAPVYKRPLPVELDPNLPPELVSLLHNNHCELCNVKLNSRIQSKNHYEGKPHKKKVKHFILENGRKEGESAAKIPKIDVSSSKKKSDTVDVSQLYCKCCDLSFTSEQHAQQHYMGRNHQRILHGLKPLKAGYYNKDTGKWQRAPPDPRVAVERIGLNCERSSDSESEGSKKADEATAKEKERFFCELCAVSATSKEQLEGHMVGQRHMKNVRASAKKASSATQG</sequence>
<feature type="compositionally biased region" description="Pro residues" evidence="1">
    <location>
        <begin position="22"/>
        <end position="35"/>
    </location>
</feature>
<dbReference type="PANTHER" id="PTHR46786">
    <property type="entry name" value="ZINC FINGER MATRIN-TYPE PROTEIN 3"/>
    <property type="match status" value="1"/>
</dbReference>
<name>A0AAN8ZTI1_HALRR</name>
<feature type="region of interest" description="Disordered" evidence="1">
    <location>
        <begin position="1"/>
        <end position="161"/>
    </location>
</feature>
<keyword evidence="4" id="KW-1185">Reference proteome</keyword>
<dbReference type="SUPFAM" id="SSF57667">
    <property type="entry name" value="beta-beta-alpha zinc fingers"/>
    <property type="match status" value="3"/>
</dbReference>
<dbReference type="Gene3D" id="3.30.160.60">
    <property type="entry name" value="Classic Zinc Finger"/>
    <property type="match status" value="3"/>
</dbReference>
<dbReference type="InterPro" id="IPR013087">
    <property type="entry name" value="Znf_C2H2_type"/>
</dbReference>
<evidence type="ECO:0000259" key="2">
    <source>
        <dbReference type="PROSITE" id="PS00028"/>
    </source>
</evidence>
<feature type="compositionally biased region" description="Gly residues" evidence="1">
    <location>
        <begin position="8"/>
        <end position="20"/>
    </location>
</feature>